<comment type="caution">
    <text evidence="1">The sequence shown here is derived from an EMBL/GenBank/DDBJ whole genome shotgun (WGS) entry which is preliminary data.</text>
</comment>
<dbReference type="PANTHER" id="PTHR43459:SF1">
    <property type="entry name" value="EG:BACN32G11.4 PROTEIN"/>
    <property type="match status" value="1"/>
</dbReference>
<dbReference type="Pfam" id="PF00378">
    <property type="entry name" value="ECH_1"/>
    <property type="match status" value="1"/>
</dbReference>
<dbReference type="AlphaFoldDB" id="A0A7Z0DHC0"/>
<organism evidence="1 2">
    <name type="scientific">Nocardioides panzhihuensis</name>
    <dbReference type="NCBI Taxonomy" id="860243"/>
    <lineage>
        <taxon>Bacteria</taxon>
        <taxon>Bacillati</taxon>
        <taxon>Actinomycetota</taxon>
        <taxon>Actinomycetes</taxon>
        <taxon>Propionibacteriales</taxon>
        <taxon>Nocardioidaceae</taxon>
        <taxon>Nocardioides</taxon>
    </lineage>
</organism>
<evidence type="ECO:0000313" key="2">
    <source>
        <dbReference type="Proteomes" id="UP000564496"/>
    </source>
</evidence>
<protein>
    <submittedName>
        <fullName evidence="1">2-(1,2-epoxy-1,2-dihydrophenyl)acetyl-CoA isomerase</fullName>
        <ecNumber evidence="1">5.3.3.18</ecNumber>
    </submittedName>
</protein>
<reference evidence="1 2" key="1">
    <citation type="submission" date="2020-07" db="EMBL/GenBank/DDBJ databases">
        <title>Sequencing the genomes of 1000 actinobacteria strains.</title>
        <authorList>
            <person name="Klenk H.-P."/>
        </authorList>
    </citation>
    <scope>NUCLEOTIDE SEQUENCE [LARGE SCALE GENOMIC DNA]</scope>
    <source>
        <strain evidence="1 2">DSM 26487</strain>
    </source>
</reference>
<dbReference type="RefSeq" id="WP_179656234.1">
    <property type="nucleotide sequence ID" value="NZ_JACBZR010000001.1"/>
</dbReference>
<dbReference type="Gene3D" id="3.90.226.10">
    <property type="entry name" value="2-enoyl-CoA Hydratase, Chain A, domain 1"/>
    <property type="match status" value="1"/>
</dbReference>
<keyword evidence="1" id="KW-0413">Isomerase</keyword>
<dbReference type="CDD" id="cd06558">
    <property type="entry name" value="crotonase-like"/>
    <property type="match status" value="1"/>
</dbReference>
<dbReference type="InterPro" id="IPR001753">
    <property type="entry name" value="Enoyl-CoA_hydra/iso"/>
</dbReference>
<dbReference type="SUPFAM" id="SSF52096">
    <property type="entry name" value="ClpP/crotonase"/>
    <property type="match status" value="1"/>
</dbReference>
<sequence>MTFVTYAYDAGLARITLADPDHGNCIHPEAVAELLEAVHRAESDRARVILLAAEGRFFSVGGDLAGFAGANDMAAYIERLANSLHRVISALQRSEAVVVCAVQGPAAGAGFPLAAAADVVVAVESARFSLGYGNVGLSVDGGSSLLVNTLGLHTTLRISLLGDSLTAQEAYEAGLVTRVVADTELSGGVDRVVTRLLSLPAGSQAATKQLVREAAGPAPEWALRREARSIRIRAGTKDAREGVTAFLDRRRPSFVHD</sequence>
<keyword evidence="2" id="KW-1185">Reference proteome</keyword>
<dbReference type="Proteomes" id="UP000564496">
    <property type="component" value="Unassembled WGS sequence"/>
</dbReference>
<dbReference type="GO" id="GO:0016853">
    <property type="term" value="F:isomerase activity"/>
    <property type="evidence" value="ECO:0007669"/>
    <property type="project" value="UniProtKB-KW"/>
</dbReference>
<accession>A0A7Z0DHC0</accession>
<dbReference type="InterPro" id="IPR029045">
    <property type="entry name" value="ClpP/crotonase-like_dom_sf"/>
</dbReference>
<dbReference type="EMBL" id="JACBZR010000001">
    <property type="protein sequence ID" value="NYI75518.1"/>
    <property type="molecule type" value="Genomic_DNA"/>
</dbReference>
<name>A0A7Z0DHC0_9ACTN</name>
<proteinExistence type="predicted"/>
<dbReference type="PANTHER" id="PTHR43459">
    <property type="entry name" value="ENOYL-COA HYDRATASE"/>
    <property type="match status" value="1"/>
</dbReference>
<dbReference type="EC" id="5.3.3.18" evidence="1"/>
<gene>
    <name evidence="1" type="ORF">BJ988_000166</name>
</gene>
<evidence type="ECO:0000313" key="1">
    <source>
        <dbReference type="EMBL" id="NYI75518.1"/>
    </source>
</evidence>